<dbReference type="EMBL" id="BTSX01000002">
    <property type="protein sequence ID" value="GMS83047.1"/>
    <property type="molecule type" value="Genomic_DNA"/>
</dbReference>
<protein>
    <submittedName>
        <fullName evidence="1">Uncharacterized protein</fullName>
    </submittedName>
</protein>
<dbReference type="AlphaFoldDB" id="A0AAV5SK26"/>
<gene>
    <name evidence="1" type="ORF">PENTCL1PPCAC_5222</name>
</gene>
<evidence type="ECO:0000313" key="2">
    <source>
        <dbReference type="Proteomes" id="UP001432027"/>
    </source>
</evidence>
<name>A0AAV5SK26_9BILA</name>
<organism evidence="1 2">
    <name type="scientific">Pristionchus entomophagus</name>
    <dbReference type="NCBI Taxonomy" id="358040"/>
    <lineage>
        <taxon>Eukaryota</taxon>
        <taxon>Metazoa</taxon>
        <taxon>Ecdysozoa</taxon>
        <taxon>Nematoda</taxon>
        <taxon>Chromadorea</taxon>
        <taxon>Rhabditida</taxon>
        <taxon>Rhabditina</taxon>
        <taxon>Diplogasteromorpha</taxon>
        <taxon>Diplogasteroidea</taxon>
        <taxon>Neodiplogasteridae</taxon>
        <taxon>Pristionchus</taxon>
    </lineage>
</organism>
<reference evidence="1" key="1">
    <citation type="submission" date="2023-10" db="EMBL/GenBank/DDBJ databases">
        <title>Genome assembly of Pristionchus species.</title>
        <authorList>
            <person name="Yoshida K."/>
            <person name="Sommer R.J."/>
        </authorList>
    </citation>
    <scope>NUCLEOTIDE SEQUENCE</scope>
    <source>
        <strain evidence="1">RS0144</strain>
    </source>
</reference>
<keyword evidence="2" id="KW-1185">Reference proteome</keyword>
<proteinExistence type="predicted"/>
<comment type="caution">
    <text evidence="1">The sequence shown here is derived from an EMBL/GenBank/DDBJ whole genome shotgun (WGS) entry which is preliminary data.</text>
</comment>
<dbReference type="Proteomes" id="UP001432027">
    <property type="component" value="Unassembled WGS sequence"/>
</dbReference>
<feature type="non-terminal residue" evidence="1">
    <location>
        <position position="1"/>
    </location>
</feature>
<accession>A0AAV5SK26</accession>
<evidence type="ECO:0000313" key="1">
    <source>
        <dbReference type="EMBL" id="GMS83047.1"/>
    </source>
</evidence>
<feature type="non-terminal residue" evidence="1">
    <location>
        <position position="91"/>
    </location>
</feature>
<sequence length="91" mass="10246">CFTGLAFFGQKTGDTIIEVARACPIQRLIISAENNIAISEITKDFLKSNAPFIFQAAHEAKKVVIEISQDYYFISPIYRLAKFLNQRTSVT</sequence>